<keyword evidence="2" id="KW-1133">Transmembrane helix</keyword>
<organism evidence="3 4">
    <name type="scientific">Agromyces tardus</name>
    <dbReference type="NCBI Taxonomy" id="2583849"/>
    <lineage>
        <taxon>Bacteria</taxon>
        <taxon>Bacillati</taxon>
        <taxon>Actinomycetota</taxon>
        <taxon>Actinomycetes</taxon>
        <taxon>Micrococcales</taxon>
        <taxon>Microbacteriaceae</taxon>
        <taxon>Agromyces</taxon>
    </lineage>
</organism>
<feature type="transmembrane region" description="Helical" evidence="2">
    <location>
        <begin position="93"/>
        <end position="113"/>
    </location>
</feature>
<reference evidence="3 4" key="1">
    <citation type="submission" date="2018-10" db="EMBL/GenBank/DDBJ databases">
        <title>Isolation, diversity and antibacterial activity of antinobacteria from the wheat rhizosphere soil.</title>
        <authorList>
            <person name="Sun T."/>
        </authorList>
    </citation>
    <scope>NUCLEOTIDE SEQUENCE [LARGE SCALE GENOMIC DNA]</scope>
    <source>
        <strain evidence="3 4">SJ-23</strain>
    </source>
</reference>
<evidence type="ECO:0000313" key="3">
    <source>
        <dbReference type="EMBL" id="RNB51878.1"/>
    </source>
</evidence>
<dbReference type="RefSeq" id="WP_122935512.1">
    <property type="nucleotide sequence ID" value="NZ_JBHSNT010000044.1"/>
</dbReference>
<gene>
    <name evidence="3" type="ORF">EDM22_02750</name>
</gene>
<protein>
    <submittedName>
        <fullName evidence="3">Uncharacterized protein</fullName>
    </submittedName>
</protein>
<evidence type="ECO:0000256" key="1">
    <source>
        <dbReference type="SAM" id="MobiDB-lite"/>
    </source>
</evidence>
<keyword evidence="4" id="KW-1185">Reference proteome</keyword>
<keyword evidence="2" id="KW-0472">Membrane</keyword>
<evidence type="ECO:0000313" key="4">
    <source>
        <dbReference type="Proteomes" id="UP000275048"/>
    </source>
</evidence>
<name>A0A3M8AL03_9MICO</name>
<keyword evidence="2" id="KW-0812">Transmembrane</keyword>
<evidence type="ECO:0000256" key="2">
    <source>
        <dbReference type="SAM" id="Phobius"/>
    </source>
</evidence>
<dbReference type="Proteomes" id="UP000275048">
    <property type="component" value="Unassembled WGS sequence"/>
</dbReference>
<dbReference type="EMBL" id="RHHB01000002">
    <property type="protein sequence ID" value="RNB51878.1"/>
    <property type="molecule type" value="Genomic_DNA"/>
</dbReference>
<feature type="region of interest" description="Disordered" evidence="1">
    <location>
        <begin position="38"/>
        <end position="82"/>
    </location>
</feature>
<sequence>MDASEGRIRELQRIAYGADASDDERARAVAELAQLASRGAELERAPQVEAAVASPDSPDAGDATRSSDAGAPTASDGGAPAAAAPRSSRLLRWTLAVGAAALVIGVGVGLGIGRQVPADSGASEGTGPSASRAPGTPLDATDLLPLFERLPQANEAQRVATVDATIDPMSVRLLAIRTDGPAAFLARTTGGEVCLVLLLPAGPSSISCTIDGRLPADGLRIEYYAQGYGLAVAHLDAAGTVELGLIVSF</sequence>
<feature type="compositionally biased region" description="Low complexity" evidence="1">
    <location>
        <begin position="66"/>
        <end position="82"/>
    </location>
</feature>
<proteinExistence type="predicted"/>
<feature type="region of interest" description="Disordered" evidence="1">
    <location>
        <begin position="118"/>
        <end position="138"/>
    </location>
</feature>
<comment type="caution">
    <text evidence="3">The sequence shown here is derived from an EMBL/GenBank/DDBJ whole genome shotgun (WGS) entry which is preliminary data.</text>
</comment>
<dbReference type="OrthoDB" id="5006537at2"/>
<accession>A0A3M8AL03</accession>
<dbReference type="AlphaFoldDB" id="A0A3M8AL03"/>